<dbReference type="EMBL" id="CP036526">
    <property type="protein sequence ID" value="QDT08746.1"/>
    <property type="molecule type" value="Genomic_DNA"/>
</dbReference>
<name>A0A517NNP4_9BACT</name>
<organism evidence="1 2">
    <name type="scientific">Stieleria marina</name>
    <dbReference type="NCBI Taxonomy" id="1930275"/>
    <lineage>
        <taxon>Bacteria</taxon>
        <taxon>Pseudomonadati</taxon>
        <taxon>Planctomycetota</taxon>
        <taxon>Planctomycetia</taxon>
        <taxon>Pirellulales</taxon>
        <taxon>Pirellulaceae</taxon>
        <taxon>Stieleria</taxon>
    </lineage>
</organism>
<dbReference type="AlphaFoldDB" id="A0A517NNP4"/>
<evidence type="ECO:0000313" key="1">
    <source>
        <dbReference type="EMBL" id="QDT08746.1"/>
    </source>
</evidence>
<keyword evidence="2" id="KW-1185">Reference proteome</keyword>
<reference evidence="1 2" key="1">
    <citation type="submission" date="2019-02" db="EMBL/GenBank/DDBJ databases">
        <title>Deep-cultivation of Planctomycetes and their phenomic and genomic characterization uncovers novel biology.</title>
        <authorList>
            <person name="Wiegand S."/>
            <person name="Jogler M."/>
            <person name="Boedeker C."/>
            <person name="Pinto D."/>
            <person name="Vollmers J."/>
            <person name="Rivas-Marin E."/>
            <person name="Kohn T."/>
            <person name="Peeters S.H."/>
            <person name="Heuer A."/>
            <person name="Rast P."/>
            <person name="Oberbeckmann S."/>
            <person name="Bunk B."/>
            <person name="Jeske O."/>
            <person name="Meyerdierks A."/>
            <person name="Storesund J.E."/>
            <person name="Kallscheuer N."/>
            <person name="Luecker S."/>
            <person name="Lage O.M."/>
            <person name="Pohl T."/>
            <person name="Merkel B.J."/>
            <person name="Hornburger P."/>
            <person name="Mueller R.-W."/>
            <person name="Bruemmer F."/>
            <person name="Labrenz M."/>
            <person name="Spormann A.M."/>
            <person name="Op den Camp H."/>
            <person name="Overmann J."/>
            <person name="Amann R."/>
            <person name="Jetten M.S.M."/>
            <person name="Mascher T."/>
            <person name="Medema M.H."/>
            <person name="Devos D.P."/>
            <person name="Kaster A.-K."/>
            <person name="Ovreas L."/>
            <person name="Rohde M."/>
            <person name="Galperin M.Y."/>
            <person name="Jogler C."/>
        </authorList>
    </citation>
    <scope>NUCLEOTIDE SEQUENCE [LARGE SCALE GENOMIC DNA]</scope>
    <source>
        <strain evidence="1 2">K23_9</strain>
    </source>
</reference>
<protein>
    <submittedName>
        <fullName evidence="1">Uncharacterized protein</fullName>
    </submittedName>
</protein>
<proteinExistence type="predicted"/>
<dbReference type="Proteomes" id="UP000319817">
    <property type="component" value="Chromosome"/>
</dbReference>
<evidence type="ECO:0000313" key="2">
    <source>
        <dbReference type="Proteomes" id="UP000319817"/>
    </source>
</evidence>
<sequence length="59" mass="6924">MHASKRPSAGCVPGHLPGQRWNRLSWIEPFYLAEILVNQTINCRDWDAAIELQRYHFDD</sequence>
<gene>
    <name evidence="1" type="ORF">K239x_06880</name>
</gene>
<accession>A0A517NNP4</accession>